<dbReference type="PhylomeDB" id="Q7Q4H1"/>
<dbReference type="Pfam" id="PF15295">
    <property type="entry name" value="CCDC50_N"/>
    <property type="match status" value="1"/>
</dbReference>
<comment type="caution">
    <text evidence="5">The sequence shown here is derived from an EMBL/GenBank/DDBJ whole genome shotgun (WGS) entry which is preliminary data.</text>
</comment>
<feature type="region of interest" description="Disordered" evidence="3">
    <location>
        <begin position="297"/>
        <end position="316"/>
    </location>
</feature>
<dbReference type="InterPro" id="IPR039303">
    <property type="entry name" value="CCDC50"/>
</dbReference>
<feature type="region of interest" description="Disordered" evidence="3">
    <location>
        <begin position="340"/>
        <end position="420"/>
    </location>
</feature>
<feature type="compositionally biased region" description="Basic residues" evidence="3">
    <location>
        <begin position="370"/>
        <end position="384"/>
    </location>
</feature>
<dbReference type="VEuPathDB" id="VectorBase:AGAMI1_005223"/>
<dbReference type="PANTHER" id="PTHR22115:SF4">
    <property type="entry name" value="COILED-COIL DOMAIN-CONTAINING PROTEIN"/>
    <property type="match status" value="1"/>
</dbReference>
<evidence type="ECO:0000313" key="5">
    <source>
        <dbReference type="EMBL" id="EAA12498.4"/>
    </source>
</evidence>
<reference evidence="5" key="4">
    <citation type="journal article" date="2007" name="Genome Biol.">
        <title>Update of the Anopheles gambiae PEST genome assembly.</title>
        <authorList>
            <person name="Sharakhova M.V."/>
            <person name="Hammond M.P."/>
            <person name="Lobo N.F."/>
            <person name="Krzywinski J."/>
            <person name="Unger M.F."/>
            <person name="Hillenmeyer M.E."/>
            <person name="Bruggner R.V."/>
            <person name="Birney E."/>
            <person name="Collins F.H."/>
        </authorList>
    </citation>
    <scope>NUCLEOTIDE SEQUENCE</scope>
    <source>
        <strain evidence="5">PEST</strain>
    </source>
</reference>
<dbReference type="EMBL" id="AAAB01008964">
    <property type="protein sequence ID" value="EAA12498.4"/>
    <property type="molecule type" value="Genomic_DNA"/>
</dbReference>
<keyword evidence="1 2" id="KW-0175">Coiled coil</keyword>
<dbReference type="CDD" id="cd22265">
    <property type="entry name" value="UDM1_RNF168"/>
    <property type="match status" value="1"/>
</dbReference>
<evidence type="ECO:0000259" key="4">
    <source>
        <dbReference type="Pfam" id="PF15295"/>
    </source>
</evidence>
<feature type="region of interest" description="Disordered" evidence="3">
    <location>
        <begin position="699"/>
        <end position="773"/>
    </location>
</feature>
<feature type="compositionally biased region" description="Low complexity" evidence="3">
    <location>
        <begin position="577"/>
        <end position="588"/>
    </location>
</feature>
<dbReference type="HOGENOM" id="CLU_318124_0_0_1"/>
<dbReference type="VEuPathDB" id="VectorBase:AGAP008397"/>
<feature type="compositionally biased region" description="Low complexity" evidence="3">
    <location>
        <begin position="534"/>
        <end position="550"/>
    </location>
</feature>
<dbReference type="eggNOG" id="ENOG502S0GI">
    <property type="taxonomic scope" value="Eukaryota"/>
</dbReference>
<protein>
    <submittedName>
        <fullName evidence="5">AGAP008397-PA</fullName>
    </submittedName>
</protein>
<accession>Q7Q4H1</accession>
<feature type="compositionally biased region" description="Basic residues" evidence="3">
    <location>
        <begin position="493"/>
        <end position="504"/>
    </location>
</feature>
<dbReference type="PANTHER" id="PTHR22115">
    <property type="entry name" value="C3ORF6 PROTEIN-RELATED"/>
    <property type="match status" value="1"/>
</dbReference>
<feature type="compositionally biased region" description="Basic and acidic residues" evidence="3">
    <location>
        <begin position="505"/>
        <end position="519"/>
    </location>
</feature>
<feature type="domain" description="Coiled-coil" evidence="4">
    <location>
        <begin position="1"/>
        <end position="109"/>
    </location>
</feature>
<evidence type="ECO:0000256" key="1">
    <source>
        <dbReference type="ARBA" id="ARBA00023054"/>
    </source>
</evidence>
<sequence>VCKEWLVREDGALAYQLQNQEINEHYKGNKQRNQIVRQDFPTALSEQIREKEDAERQAALYHQMINEQEEMDAKVARDIADQLNREAQLKRQMELQRGELLARKLQEQAVLGDRRHPPGVAGSSGRHPPSAQEQNAFPLPPRAHPKPKPGPATNGNQEHAGSSHFMAHSPPPGGQYANVNLHSHTPEKKQPQQAPPYRQQPGRSLQQQAADLVESIRPYDVPLSNDDFSYQYPLPPTVNNISAPSGSRAGGAVRYGGNNNNIIVPTTTEADYQNNTNFNKMSPEKYVAPAVSSSRHVAPEGYGRRNEAPPLQRTSANPINYNLYDDDDIDEALAGTSGTFTATPLNQLGLPVEAGPSGRYANGGATPKTGHSHHNHNHNHHHGGGHSQQHGSGGASAIYQNQPHSSHASPSHSKASSYDKTDRIRTLQELGLAPDEIQEIDMRLEQELRDAELARKLQEEEGGTVDQEFIDRKVAMEAQDKELAKMLQERERAKAKRAREKARLKKEQRLQQQKQEQRADGTVSEDDPGAVGEIVAAADPNADPDAIVDASYSNPIDMLQQQQQQQQRPPKLISPTGSAAGARGYYGAPVPVPTTDHPLHNHRQQGSISSHGSGSGSIGNVDSSRQTSSQGQSLSANVQRLIENGRKDDEIYVLPVSQEDHPPMELPQSQRTPPRGSMHPANGGRHVNQYLDDNIAAKIDPTFGSGAGGMGHSPTSTGTSSSAANASQPDILEFSDPGSSSPVPPPYMPIQGTRRTNAPDGKKRKSKERCAQQ</sequence>
<feature type="non-terminal residue" evidence="5">
    <location>
        <position position="1"/>
    </location>
</feature>
<gene>
    <name evidence="5" type="ORF">AgaP_AGAP008397</name>
</gene>
<organism evidence="5">
    <name type="scientific">Anopheles gambiae</name>
    <name type="common">African malaria mosquito</name>
    <dbReference type="NCBI Taxonomy" id="7165"/>
    <lineage>
        <taxon>Eukaryota</taxon>
        <taxon>Metazoa</taxon>
        <taxon>Ecdysozoa</taxon>
        <taxon>Arthropoda</taxon>
        <taxon>Hexapoda</taxon>
        <taxon>Insecta</taxon>
        <taxon>Pterygota</taxon>
        <taxon>Neoptera</taxon>
        <taxon>Endopterygota</taxon>
        <taxon>Diptera</taxon>
        <taxon>Nematocera</taxon>
        <taxon>Culicoidea</taxon>
        <taxon>Culicidae</taxon>
        <taxon>Anophelinae</taxon>
        <taxon>Anopheles</taxon>
    </lineage>
</organism>
<feature type="compositionally biased region" description="Low complexity" evidence="3">
    <location>
        <begin position="713"/>
        <end position="727"/>
    </location>
</feature>
<feature type="compositionally biased region" description="Low complexity" evidence="3">
    <location>
        <begin position="403"/>
        <end position="416"/>
    </location>
</feature>
<proteinExistence type="predicted"/>
<feature type="compositionally biased region" description="Low complexity" evidence="3">
    <location>
        <begin position="191"/>
        <end position="201"/>
    </location>
</feature>
<feature type="coiled-coil region" evidence="2">
    <location>
        <begin position="51"/>
        <end position="86"/>
    </location>
</feature>
<name>Q7Q4H1_ANOGA</name>
<feature type="region of interest" description="Disordered" evidence="3">
    <location>
        <begin position="489"/>
        <end position="687"/>
    </location>
</feature>
<reference evidence="5" key="3">
    <citation type="journal article" date="2004" name="Trends Parasitol.">
        <title>The Anopheles gambiae genome: an update.</title>
        <authorList>
            <person name="Mongin E."/>
            <person name="Louis C."/>
            <person name="Holt R.A."/>
            <person name="Birney E."/>
            <person name="Collins F.H."/>
        </authorList>
    </citation>
    <scope>NUCLEOTIDE SEQUENCE</scope>
    <source>
        <strain evidence="5">PEST</strain>
    </source>
</reference>
<reference evidence="5" key="5">
    <citation type="submission" date="2011-05" db="EMBL/GenBank/DDBJ databases">
        <authorList>
            <consortium name="VectorBase"/>
        </authorList>
    </citation>
    <scope>NUCLEOTIDE SEQUENCE</scope>
    <source>
        <strain evidence="5">PEST</strain>
    </source>
</reference>
<evidence type="ECO:0000256" key="3">
    <source>
        <dbReference type="SAM" id="MobiDB-lite"/>
    </source>
</evidence>
<dbReference type="InterPro" id="IPR029311">
    <property type="entry name" value="CCDC50_N"/>
</dbReference>
<reference evidence="5" key="2">
    <citation type="submission" date="2002-03" db="EMBL/GenBank/DDBJ databases">
        <authorList>
            <consortium name="The Anopheles Genome Sequencing Consortium"/>
        </authorList>
    </citation>
    <scope>NUCLEOTIDE SEQUENCE</scope>
    <source>
        <strain evidence="5">PEST</strain>
    </source>
</reference>
<dbReference type="AlphaFoldDB" id="Q7Q4H1"/>
<feature type="region of interest" description="Disordered" evidence="3">
    <location>
        <begin position="110"/>
        <end position="209"/>
    </location>
</feature>
<feature type="compositionally biased region" description="Polar residues" evidence="3">
    <location>
        <begin position="620"/>
        <end position="638"/>
    </location>
</feature>
<evidence type="ECO:0000256" key="2">
    <source>
        <dbReference type="SAM" id="Coils"/>
    </source>
</evidence>
<reference evidence="5" key="1">
    <citation type="journal article" date="2002" name="Science">
        <title>The genome sequence of the malaria mosquito Anopheles gambiae.</title>
        <authorList>
            <person name="Holt R.A."/>
            <person name="Subramanian G.M."/>
            <person name="Halpern A."/>
            <person name="Sutton G.G."/>
            <person name="Charlab R."/>
            <person name="Nusskern D.R."/>
            <person name="Wincker P."/>
            <person name="Clark A.G."/>
            <person name="Ribeiro J.M."/>
            <person name="Wides R."/>
            <person name="Salzberg S.L."/>
            <person name="Loftus B."/>
            <person name="Yandell M."/>
            <person name="Majoros W.H."/>
            <person name="Rusch D.B."/>
            <person name="Lai Z."/>
            <person name="Kraft C.L."/>
            <person name="Abril J.F."/>
            <person name="Anthouard V."/>
            <person name="Arensburger P."/>
            <person name="Atkinson P.W."/>
            <person name="Baden H."/>
            <person name="de Berardinis V."/>
            <person name="Baldwin D."/>
            <person name="Benes V."/>
            <person name="Biedler J."/>
            <person name="Blass C."/>
            <person name="Bolanos R."/>
            <person name="Boscus D."/>
            <person name="Barnstead M."/>
            <person name="Cai S."/>
            <person name="Center A."/>
            <person name="Chaturverdi K."/>
            <person name="Christophides G.K."/>
            <person name="Chrystal M.A."/>
            <person name="Clamp M."/>
            <person name="Cravchik A."/>
            <person name="Curwen V."/>
            <person name="Dana A."/>
            <person name="Delcher A."/>
            <person name="Dew I."/>
            <person name="Evans C.A."/>
            <person name="Flanigan M."/>
            <person name="Grundschober-Freimoser A."/>
            <person name="Friedli L."/>
            <person name="Gu Z."/>
            <person name="Guan P."/>
            <person name="Guigo R."/>
            <person name="Hillenmeyer M.E."/>
            <person name="Hladun S.L."/>
            <person name="Hogan J.R."/>
            <person name="Hong Y.S."/>
            <person name="Hoover J."/>
            <person name="Jaillon O."/>
            <person name="Ke Z."/>
            <person name="Kodira C."/>
            <person name="Kokoza E."/>
            <person name="Koutsos A."/>
            <person name="Letunic I."/>
            <person name="Levitsky A."/>
            <person name="Liang Y."/>
            <person name="Lin J.J."/>
            <person name="Lobo N.F."/>
            <person name="Lopez J.R."/>
            <person name="Malek J.A."/>
            <person name="McIntosh T.C."/>
            <person name="Meister S."/>
            <person name="Miller J."/>
            <person name="Mobarry C."/>
            <person name="Mongin E."/>
            <person name="Murphy S.D."/>
            <person name="O'Brochta D.A."/>
            <person name="Pfannkoch C."/>
            <person name="Qi R."/>
            <person name="Regier M.A."/>
            <person name="Remington K."/>
            <person name="Shao H."/>
            <person name="Sharakhova M.V."/>
            <person name="Sitter C.D."/>
            <person name="Shetty J."/>
            <person name="Smith T.J."/>
            <person name="Strong R."/>
            <person name="Sun J."/>
            <person name="Thomasova D."/>
            <person name="Ton L.Q."/>
            <person name="Topalis P."/>
            <person name="Tu Z."/>
            <person name="Unger M.F."/>
            <person name="Walenz B."/>
            <person name="Wang A."/>
            <person name="Wang J."/>
            <person name="Wang M."/>
            <person name="Wang X."/>
            <person name="Woodford K.J."/>
            <person name="Wortman J.R."/>
            <person name="Wu M."/>
            <person name="Yao A."/>
            <person name="Zdobnov E.M."/>
            <person name="Zhang H."/>
            <person name="Zhao Q."/>
            <person name="Zhao S."/>
            <person name="Zhu S.C."/>
            <person name="Zhimulev I."/>
            <person name="Coluzzi M."/>
            <person name="della Torre A."/>
            <person name="Roth C.W."/>
            <person name="Louis C."/>
            <person name="Kalush F."/>
            <person name="Mural R.J."/>
            <person name="Myers E.W."/>
            <person name="Adams M.D."/>
            <person name="Smith H.O."/>
            <person name="Broder S."/>
            <person name="Gardner M.J."/>
            <person name="Fraser C.M."/>
            <person name="Birney E."/>
            <person name="Bork P."/>
            <person name="Brey P.T."/>
            <person name="Venter J.C."/>
            <person name="Weissenbach J."/>
            <person name="Kafatos F.C."/>
            <person name="Collins F.H."/>
            <person name="Hoffman S.L."/>
        </authorList>
    </citation>
    <scope>NUCLEOTIDE SEQUENCE [LARGE SCALE GENOMIC DNA]</scope>
    <source>
        <strain evidence="5">PEST</strain>
    </source>
</reference>